<reference evidence="2 3" key="1">
    <citation type="submission" date="2018-11" db="EMBL/GenBank/DDBJ databases">
        <authorList>
            <consortium name="Pathogen Informatics"/>
        </authorList>
    </citation>
    <scope>NUCLEOTIDE SEQUENCE [LARGE SCALE GENOMIC DNA]</scope>
</reference>
<evidence type="ECO:0000256" key="1">
    <source>
        <dbReference type="SAM" id="MobiDB-lite"/>
    </source>
</evidence>
<evidence type="ECO:0000313" key="3">
    <source>
        <dbReference type="Proteomes" id="UP000270094"/>
    </source>
</evidence>
<sequence length="232" mass="25058">MPRCTQWDGCSGAKYNPSSGTCSLAYNDKQFCAKEPVVLHYKADVVTWIHCVNCYSDKNSAEVPTAITPASPSATATTTEGSEGTEGPQGTEGIGSSEQTTTGPEASGSTPMSKKEEEGPQMPPPSSPSKSISSSFQKGCLIKFQARPIEDRPSDLTAPFEIDLPVDSIELCATRCYQDGCSGAKYDPEKKTCSLAYNDKQFCEKGPVELHYDAKNVTWLHCVNCCMFIVHN</sequence>
<evidence type="ECO:0008006" key="4">
    <source>
        <dbReference type="Google" id="ProtNLM"/>
    </source>
</evidence>
<dbReference type="EMBL" id="UYYB01104089">
    <property type="protein sequence ID" value="VDM79141.1"/>
    <property type="molecule type" value="Genomic_DNA"/>
</dbReference>
<name>A0A3P7J1X5_STRVU</name>
<feature type="compositionally biased region" description="Polar residues" evidence="1">
    <location>
        <begin position="96"/>
        <end position="112"/>
    </location>
</feature>
<feature type="compositionally biased region" description="Low complexity" evidence="1">
    <location>
        <begin position="66"/>
        <end position="95"/>
    </location>
</feature>
<dbReference type="OrthoDB" id="5872028at2759"/>
<dbReference type="AlphaFoldDB" id="A0A3P7J1X5"/>
<dbReference type="Proteomes" id="UP000270094">
    <property type="component" value="Unassembled WGS sequence"/>
</dbReference>
<gene>
    <name evidence="2" type="ORF">SVUK_LOCUS14139</name>
</gene>
<evidence type="ECO:0000313" key="2">
    <source>
        <dbReference type="EMBL" id="VDM79141.1"/>
    </source>
</evidence>
<accession>A0A3P7J1X5</accession>
<proteinExistence type="predicted"/>
<feature type="region of interest" description="Disordered" evidence="1">
    <location>
        <begin position="66"/>
        <end position="134"/>
    </location>
</feature>
<protein>
    <recommendedName>
        <fullName evidence="4">Apple domain-containing protein</fullName>
    </recommendedName>
</protein>
<organism evidence="2 3">
    <name type="scientific">Strongylus vulgaris</name>
    <name type="common">Blood worm</name>
    <dbReference type="NCBI Taxonomy" id="40348"/>
    <lineage>
        <taxon>Eukaryota</taxon>
        <taxon>Metazoa</taxon>
        <taxon>Ecdysozoa</taxon>
        <taxon>Nematoda</taxon>
        <taxon>Chromadorea</taxon>
        <taxon>Rhabditida</taxon>
        <taxon>Rhabditina</taxon>
        <taxon>Rhabditomorpha</taxon>
        <taxon>Strongyloidea</taxon>
        <taxon>Strongylidae</taxon>
        <taxon>Strongylus</taxon>
    </lineage>
</organism>
<keyword evidence="3" id="KW-1185">Reference proteome</keyword>